<reference evidence="8" key="1">
    <citation type="submission" date="2021-01" db="EMBL/GenBank/DDBJ databases">
        <authorList>
            <person name="Corre E."/>
            <person name="Pelletier E."/>
            <person name="Niang G."/>
            <person name="Scheremetjew M."/>
            <person name="Finn R."/>
            <person name="Kale V."/>
            <person name="Holt S."/>
            <person name="Cochrane G."/>
            <person name="Meng A."/>
            <person name="Brown T."/>
            <person name="Cohen L."/>
        </authorList>
    </citation>
    <scope>NUCLEOTIDE SEQUENCE</scope>
    <source>
        <strain evidence="8">NIES-381</strain>
    </source>
</reference>
<dbReference type="Pfam" id="PF01926">
    <property type="entry name" value="MMR_HSR1"/>
    <property type="match status" value="1"/>
</dbReference>
<feature type="domain" description="OBG-type G" evidence="7">
    <location>
        <begin position="197"/>
        <end position="448"/>
    </location>
</feature>
<comment type="subcellular location">
    <subcellularLocation>
        <location evidence="4">Cytoplasm</location>
    </subcellularLocation>
</comment>
<dbReference type="InterPro" id="IPR012675">
    <property type="entry name" value="Beta-grasp_dom_sf"/>
</dbReference>
<dbReference type="CDD" id="cd04867">
    <property type="entry name" value="TGS_YchF_OLA1"/>
    <property type="match status" value="1"/>
</dbReference>
<dbReference type="InterPro" id="IPR031167">
    <property type="entry name" value="G_OBG"/>
</dbReference>
<keyword evidence="6" id="KW-0812">Transmembrane</keyword>
<organism evidence="8">
    <name type="scientific">Eutreptiella gymnastica</name>
    <dbReference type="NCBI Taxonomy" id="73025"/>
    <lineage>
        <taxon>Eukaryota</taxon>
        <taxon>Discoba</taxon>
        <taxon>Euglenozoa</taxon>
        <taxon>Euglenida</taxon>
        <taxon>Spirocuta</taxon>
        <taxon>Euglenophyceae</taxon>
        <taxon>Eutreptiales</taxon>
        <taxon>Eutreptiaceae</taxon>
        <taxon>Eutreptiella</taxon>
    </lineage>
</organism>
<dbReference type="SUPFAM" id="SSF81271">
    <property type="entry name" value="TGS-like"/>
    <property type="match status" value="1"/>
</dbReference>
<keyword evidence="6" id="KW-1133">Transmembrane helix</keyword>
<keyword evidence="4" id="KW-0963">Cytoplasm</keyword>
<dbReference type="AlphaFoldDB" id="A0A7S1ITC0"/>
<dbReference type="FunFam" id="3.10.20.30:FF:000001">
    <property type="entry name" value="Ribosome-binding ATPase YchF"/>
    <property type="match status" value="1"/>
</dbReference>
<keyword evidence="4" id="KW-0378">Hydrolase</keyword>
<evidence type="ECO:0000256" key="2">
    <source>
        <dbReference type="ARBA" id="ARBA00022741"/>
    </source>
</evidence>
<dbReference type="GO" id="GO:0005524">
    <property type="term" value="F:ATP binding"/>
    <property type="evidence" value="ECO:0007669"/>
    <property type="project" value="UniProtKB-UniRule"/>
</dbReference>
<gene>
    <name evidence="8" type="ORF">EGYM00392_LOCUS33609</name>
</gene>
<accession>A0A7S1ITC0</accession>
<dbReference type="InterPro" id="IPR027417">
    <property type="entry name" value="P-loop_NTPase"/>
</dbReference>
<evidence type="ECO:0000256" key="5">
    <source>
        <dbReference type="SAM" id="Coils"/>
    </source>
</evidence>
<protein>
    <recommendedName>
        <fullName evidence="4">Obg-like ATPase 1</fullName>
    </recommendedName>
</protein>
<dbReference type="Pfam" id="PF06071">
    <property type="entry name" value="YchF-GTPase_C"/>
    <property type="match status" value="1"/>
</dbReference>
<evidence type="ECO:0000313" key="8">
    <source>
        <dbReference type="EMBL" id="CAD9022488.1"/>
    </source>
</evidence>
<dbReference type="EMBL" id="HBGA01089947">
    <property type="protein sequence ID" value="CAD9022488.1"/>
    <property type="molecule type" value="Transcribed_RNA"/>
</dbReference>
<dbReference type="GO" id="GO:0005525">
    <property type="term" value="F:GTP binding"/>
    <property type="evidence" value="ECO:0007669"/>
    <property type="project" value="InterPro"/>
</dbReference>
<dbReference type="SUPFAM" id="SSF52540">
    <property type="entry name" value="P-loop containing nucleoside triphosphate hydrolases"/>
    <property type="match status" value="1"/>
</dbReference>
<dbReference type="HAMAP" id="MF_00944">
    <property type="entry name" value="YchF_OLA1_ATPase"/>
    <property type="match status" value="1"/>
</dbReference>
<feature type="binding site" evidence="4">
    <location>
        <begin position="206"/>
        <end position="211"/>
    </location>
    <ligand>
        <name>ATP</name>
        <dbReference type="ChEBI" id="CHEBI:30616"/>
    </ligand>
</feature>
<dbReference type="CDD" id="cd01900">
    <property type="entry name" value="YchF"/>
    <property type="match status" value="1"/>
</dbReference>
<proteinExistence type="inferred from homology"/>
<comment type="function">
    <text evidence="4">Hydrolyzes ATP, and can also hydrolyze GTP with lower efficiency. Has lower affinity for GTP.</text>
</comment>
<evidence type="ECO:0000256" key="6">
    <source>
        <dbReference type="SAM" id="Phobius"/>
    </source>
</evidence>
<dbReference type="InterPro" id="IPR006073">
    <property type="entry name" value="GTP-bd"/>
</dbReference>
<evidence type="ECO:0000256" key="3">
    <source>
        <dbReference type="ARBA" id="ARBA00022840"/>
    </source>
</evidence>
<sequence>MAHQQSTTDAKTIASWMAIAVCFGLAIGVASKTTSSTSIFYTVASPTATTISTSTRLAPMQGHVTYQRHVVTHASPVAPEDVVRSTGTHSSAVRDLTAISSSTQSQAPMGSLLVGIAGLMGFMVHYFRSWTSNRQSDLQPSPASVAMCPMTSTMARPQTTEAMPLVGNRSSLLHTRPRSTMFTSHGARSSMALKAGLQTGIVGLPNVGKSTLFNALTKSQGAEAANYPFCTIEPNVGIVTVPDKRLQVLADISKSQKILPATIEFVDIAGIVKGASKGEGMGNKFLSNIRQCDSIVHVVRCFEDDNVIHVDGRVDPVADMEIINLELIFADIEQVEKRRERLAKDKKATDVEKSAIEELNNVLQQGLPARQAKLSKEQLFSVKSLGLLTLKPMIYAANVPEDDLVSGNEMSSKLVAEAEKQGSAVVLMSAQLEAELVDLSPEERIEMLESLGVDEENCGLKALVRTSFKQLGLQTYFTTGVTETRAWTIRIGNTAPQAAGVIHGDFERGFIRAETIAYNDLVDCGGEKEARAAGKLRSEGKEYIVNEGDVMHFLFNV</sequence>
<dbReference type="Gene3D" id="3.10.20.30">
    <property type="match status" value="1"/>
</dbReference>
<dbReference type="Gene3D" id="3.40.50.300">
    <property type="entry name" value="P-loop containing nucleotide triphosphate hydrolases"/>
    <property type="match status" value="1"/>
</dbReference>
<name>A0A7S1ITC0_9EUGL</name>
<dbReference type="PANTHER" id="PTHR23305">
    <property type="entry name" value="OBG GTPASE FAMILY"/>
    <property type="match status" value="1"/>
</dbReference>
<dbReference type="GO" id="GO:0005737">
    <property type="term" value="C:cytoplasm"/>
    <property type="evidence" value="ECO:0007669"/>
    <property type="project" value="UniProtKB-SubCell"/>
</dbReference>
<comment type="subunit">
    <text evidence="4">Monomer.</text>
</comment>
<dbReference type="PANTHER" id="PTHR23305:SF18">
    <property type="entry name" value="OBG-TYPE G DOMAIN-CONTAINING PROTEIN"/>
    <property type="match status" value="1"/>
</dbReference>
<feature type="binding site" evidence="4">
    <location>
        <position position="399"/>
    </location>
    <ligand>
        <name>ATP</name>
        <dbReference type="ChEBI" id="CHEBI:30616"/>
    </ligand>
</feature>
<dbReference type="NCBIfam" id="TIGR00092">
    <property type="entry name" value="redox-regulated ATPase YchF"/>
    <property type="match status" value="1"/>
</dbReference>
<comment type="similarity">
    <text evidence="4">Belongs to the TRAFAC class OBG-HflX-like GTPase superfamily. OBG GTPase family. YchF/OLA1 subfamily.</text>
</comment>
<keyword evidence="5" id="KW-0175">Coiled coil</keyword>
<evidence type="ECO:0000256" key="4">
    <source>
        <dbReference type="HAMAP-Rule" id="MF_03167"/>
    </source>
</evidence>
<dbReference type="InterPro" id="IPR004396">
    <property type="entry name" value="ATPase_YchF/OLA1"/>
</dbReference>
<dbReference type="InterPro" id="IPR041706">
    <property type="entry name" value="YchF_N"/>
</dbReference>
<keyword evidence="3 4" id="KW-0067">ATP-binding</keyword>
<dbReference type="GO" id="GO:0016887">
    <property type="term" value="F:ATP hydrolysis activity"/>
    <property type="evidence" value="ECO:0007669"/>
    <property type="project" value="UniProtKB-UniRule"/>
</dbReference>
<dbReference type="GO" id="GO:0046872">
    <property type="term" value="F:metal ion binding"/>
    <property type="evidence" value="ECO:0007669"/>
    <property type="project" value="UniProtKB-KW"/>
</dbReference>
<dbReference type="Gene3D" id="1.10.150.300">
    <property type="entry name" value="TGS-like domain"/>
    <property type="match status" value="1"/>
</dbReference>
<dbReference type="InterPro" id="IPR012676">
    <property type="entry name" value="TGS-like"/>
</dbReference>
<dbReference type="PROSITE" id="PS51710">
    <property type="entry name" value="G_OBG"/>
    <property type="match status" value="1"/>
</dbReference>
<keyword evidence="6" id="KW-0472">Membrane</keyword>
<dbReference type="InterPro" id="IPR023192">
    <property type="entry name" value="TGS-like_dom_sf"/>
</dbReference>
<dbReference type="InterPro" id="IPR013029">
    <property type="entry name" value="YchF_C"/>
</dbReference>
<feature type="coiled-coil region" evidence="5">
    <location>
        <begin position="325"/>
        <end position="352"/>
    </location>
</feature>
<dbReference type="GO" id="GO:0043023">
    <property type="term" value="F:ribosomal large subunit binding"/>
    <property type="evidence" value="ECO:0007669"/>
    <property type="project" value="UniProtKB-UniRule"/>
</dbReference>
<dbReference type="FunFam" id="1.10.150.300:FF:000001">
    <property type="entry name" value="Ribosome-binding ATPase YchF"/>
    <property type="match status" value="1"/>
</dbReference>
<evidence type="ECO:0000259" key="7">
    <source>
        <dbReference type="PROSITE" id="PS51710"/>
    </source>
</evidence>
<keyword evidence="1" id="KW-0479">Metal-binding</keyword>
<evidence type="ECO:0000256" key="1">
    <source>
        <dbReference type="ARBA" id="ARBA00022723"/>
    </source>
</evidence>
<keyword evidence="2 4" id="KW-0547">Nucleotide-binding</keyword>
<dbReference type="PRINTS" id="PR00326">
    <property type="entry name" value="GTP1OBG"/>
</dbReference>
<feature type="transmembrane region" description="Helical" evidence="6">
    <location>
        <begin position="12"/>
        <end position="31"/>
    </location>
</feature>